<keyword evidence="2" id="KW-0255">Endonuclease</keyword>
<gene>
    <name evidence="2" type="ORF">D7Y13_22635</name>
</gene>
<comment type="caution">
    <text evidence="2">The sequence shown here is derived from an EMBL/GenBank/DDBJ whole genome shotgun (WGS) entry which is preliminary data.</text>
</comment>
<dbReference type="Proteomes" id="UP000278907">
    <property type="component" value="Unassembled WGS sequence"/>
</dbReference>
<reference evidence="2 3" key="1">
    <citation type="submission" date="2018-09" db="EMBL/GenBank/DDBJ databases">
        <authorList>
            <person name="Livingstone P.G."/>
            <person name="Whitworth D.E."/>
        </authorList>
    </citation>
    <scope>NUCLEOTIDE SEQUENCE [LARGE SCALE GENOMIC DNA]</scope>
    <source>
        <strain evidence="2 3">CA031B</strain>
    </source>
</reference>
<dbReference type="EMBL" id="RAWI01000184">
    <property type="protein sequence ID" value="RKI03203.1"/>
    <property type="molecule type" value="Genomic_DNA"/>
</dbReference>
<evidence type="ECO:0000313" key="2">
    <source>
        <dbReference type="EMBL" id="RKI03203.1"/>
    </source>
</evidence>
<dbReference type="GO" id="GO:0004519">
    <property type="term" value="F:endonuclease activity"/>
    <property type="evidence" value="ECO:0007669"/>
    <property type="project" value="UniProtKB-KW"/>
</dbReference>
<evidence type="ECO:0000259" key="1">
    <source>
        <dbReference type="Pfam" id="PF13391"/>
    </source>
</evidence>
<name>A0ABX9QG80_9BACT</name>
<organism evidence="2 3">
    <name type="scientific">Corallococcus praedator</name>
    <dbReference type="NCBI Taxonomy" id="2316724"/>
    <lineage>
        <taxon>Bacteria</taxon>
        <taxon>Pseudomonadati</taxon>
        <taxon>Myxococcota</taxon>
        <taxon>Myxococcia</taxon>
        <taxon>Myxococcales</taxon>
        <taxon>Cystobacterineae</taxon>
        <taxon>Myxococcaceae</taxon>
        <taxon>Corallococcus</taxon>
    </lineage>
</organism>
<keyword evidence="2" id="KW-0540">Nuclease</keyword>
<evidence type="ECO:0000313" key="3">
    <source>
        <dbReference type="Proteomes" id="UP000278907"/>
    </source>
</evidence>
<dbReference type="InterPro" id="IPR003615">
    <property type="entry name" value="HNH_nuc"/>
</dbReference>
<dbReference type="Pfam" id="PF13391">
    <property type="entry name" value="HNH_2"/>
    <property type="match status" value="1"/>
</dbReference>
<feature type="domain" description="HNH nuclease" evidence="1">
    <location>
        <begin position="279"/>
        <end position="330"/>
    </location>
</feature>
<accession>A0ABX9QG80</accession>
<keyword evidence="2" id="KW-0378">Hydrolase</keyword>
<proteinExistence type="predicted"/>
<sequence>MQGGDALSQDTSMSSLRDFKIYLATEYVSPTTGAPLGAGASGDYPSRLRRIERLTQQQVEGASPDSLRTLAEQLGGDHVVANKLNRKVVADIRVALKCYADYLSLRSNRSGDEDGLRELGADAIVAELERIGFSSTTPRKDLHELQRRALVIYVKRLTAHQRIVIQPDFELNYSRLCAIPGVVREPILSFYHDPSMSRFPRRDEGGTEAVPYGLDFDVVDSAALRKLVHALDAITADDGFFQAATPLEDPTTEKQQLHKARVGQGRFRADLIEYWAGTCPLTRIQIPELLRASHIKPWSKSTDRERLDPFNGLLLAVHFDTLFDQGYISFTDEGELLLAQALGAAERDVFGLEGALPRLSVDPRHLAYLAHHRAHVFLGPIPPLG</sequence>
<protein>
    <submittedName>
        <fullName evidence="2">HNH endonuclease</fullName>
    </submittedName>
</protein>
<keyword evidence="3" id="KW-1185">Reference proteome</keyword>